<keyword evidence="2" id="KW-1133">Transmembrane helix</keyword>
<feature type="compositionally biased region" description="Polar residues" evidence="1">
    <location>
        <begin position="530"/>
        <end position="544"/>
    </location>
</feature>
<evidence type="ECO:0000256" key="2">
    <source>
        <dbReference type="SAM" id="Phobius"/>
    </source>
</evidence>
<reference evidence="4" key="2">
    <citation type="submission" date="2015-09" db="EMBL/GenBank/DDBJ databases">
        <title>Draft genome sequence of a multidrug-resistant Chryseobacterium indologenes isolate from Malaysia.</title>
        <authorList>
            <person name="Yu C.Y."/>
            <person name="Ang G.Y."/>
            <person name="Chan K.-G."/>
        </authorList>
    </citation>
    <scope>NUCLEOTIDE SEQUENCE [LARGE SCALE GENOMIC DNA]</scope>
    <source>
        <strain evidence="4">CI_885</strain>
    </source>
</reference>
<evidence type="ECO:0000313" key="3">
    <source>
        <dbReference type="EMBL" id="KPE53032.1"/>
    </source>
</evidence>
<proteinExistence type="predicted"/>
<dbReference type="PATRIC" id="fig|253.9.peg.706"/>
<gene>
    <name evidence="3" type="ORF">AOB46_03325</name>
</gene>
<evidence type="ECO:0000313" key="4">
    <source>
        <dbReference type="Proteomes" id="UP000037953"/>
    </source>
</evidence>
<protein>
    <recommendedName>
        <fullName evidence="5">Tape measure protein</fullName>
    </recommendedName>
</protein>
<feature type="transmembrane region" description="Helical" evidence="2">
    <location>
        <begin position="438"/>
        <end position="461"/>
    </location>
</feature>
<dbReference type="OrthoDB" id="1219342at2"/>
<dbReference type="RefSeq" id="WP_062696611.1">
    <property type="nucleotide sequence ID" value="NZ_LJOD01000001.1"/>
</dbReference>
<name>A0A0N0IYE8_CHRID</name>
<reference evidence="3 4" key="1">
    <citation type="journal article" date="2015" name="Genom Data">
        <title>Draft genome sequence of a multidrug-resistant Chryseobacterium indologenes isolate from Malaysia.</title>
        <authorList>
            <person name="Yu C.Y."/>
            <person name="Ang G.Y."/>
            <person name="Cheng H.J."/>
            <person name="Cheong Y.M."/>
            <person name="Yin W.F."/>
            <person name="Chan K.G."/>
        </authorList>
    </citation>
    <scope>NUCLEOTIDE SEQUENCE [LARGE SCALE GENOMIC DNA]</scope>
    <source>
        <strain evidence="3 4">CI_885</strain>
    </source>
</reference>
<dbReference type="Proteomes" id="UP000037953">
    <property type="component" value="Unassembled WGS sequence"/>
</dbReference>
<accession>A0A0N0IYE8</accession>
<organism evidence="3 4">
    <name type="scientific">Chryseobacterium indologenes</name>
    <name type="common">Flavobacterium indologenes</name>
    <dbReference type="NCBI Taxonomy" id="253"/>
    <lineage>
        <taxon>Bacteria</taxon>
        <taxon>Pseudomonadati</taxon>
        <taxon>Bacteroidota</taxon>
        <taxon>Flavobacteriia</taxon>
        <taxon>Flavobacteriales</taxon>
        <taxon>Weeksellaceae</taxon>
        <taxon>Chryseobacterium group</taxon>
        <taxon>Chryseobacterium</taxon>
    </lineage>
</organism>
<dbReference type="AlphaFoldDB" id="A0A0N0IYE8"/>
<feature type="region of interest" description="Disordered" evidence="1">
    <location>
        <begin position="526"/>
        <end position="556"/>
    </location>
</feature>
<keyword evidence="2" id="KW-0812">Transmembrane</keyword>
<evidence type="ECO:0000256" key="1">
    <source>
        <dbReference type="SAM" id="MobiDB-lite"/>
    </source>
</evidence>
<evidence type="ECO:0008006" key="5">
    <source>
        <dbReference type="Google" id="ProtNLM"/>
    </source>
</evidence>
<comment type="caution">
    <text evidence="3">The sequence shown here is derived from an EMBL/GenBank/DDBJ whole genome shotgun (WGS) entry which is preliminary data.</text>
</comment>
<feature type="transmembrane region" description="Helical" evidence="2">
    <location>
        <begin position="403"/>
        <end position="426"/>
    </location>
</feature>
<keyword evidence="2" id="KW-0472">Membrane</keyword>
<dbReference type="EMBL" id="LJOD01000001">
    <property type="protein sequence ID" value="KPE53032.1"/>
    <property type="molecule type" value="Genomic_DNA"/>
</dbReference>
<sequence>MSENNIASQANFIAQISSFLRTSDLVNGYKQLRDDIDKGLEILGDNILTTMRSIPSKIKSLPGNIFDGIKDIYGTVKDSIKSNYNRFREYMKIKLGVPGASAPVAAPASAPDAPQSGGGGGFLSGAMGALGGGLKLVGDAALNLLKSGASAAISGAMQKEKDIAGLSGLLGKGGATAAYKNINSDSNNTAYDMTTLLEANKALISVDGDAKRAREEVMNLANAVSAAGGSGSELLSLSEQMKEIKSEGVASSDQLKKFGAAGIDIYGALSSSTGKSIEQLKGMNITYDMLAKSLSDAKGKGGMFEGGLEGQSNTVEGKLDMIKKTSTSMLTEIGTAFMPLISSVLDIGVKLVKGFEPLMTLVQPYIDTIVGSLSSALDFILNLGGETNAWGGFVTTIQEYFSIVWNTLGSIFGAVWSIVSGIIDWISKSVLISDIFTGVYKVLGAVLTMVGWLADGIKFIWENVLRPILDAIETAYRWVRKIVGGEEVAIEPKVTVTSPKDLTKDLKAQQTALNFAKPGATDLTARSRPTAISQGESMRTNNAAKSRETGDTVSGGGQKTINITLGKFFDTIQFNTLNSGETSDQLESIVMECLGRVLYNGAKVM</sequence>